<dbReference type="Proteomes" id="UP000000763">
    <property type="component" value="Chromosome 2"/>
</dbReference>
<evidence type="ECO:0000256" key="1">
    <source>
        <dbReference type="SAM" id="Phobius"/>
    </source>
</evidence>
<evidence type="ECO:0000313" key="2">
    <source>
        <dbReference type="EMBL" id="BAF07498.1"/>
    </source>
</evidence>
<dbReference type="EMBL" id="AP008208">
    <property type="protein sequence ID" value="BAF07498.1"/>
    <property type="molecule type" value="Genomic_DNA"/>
</dbReference>
<proteinExistence type="predicted"/>
<sequence length="109" mass="12049">MSQPCTWFTQPHFSCAWICQSPFTKLLKAAGHVYIIVVVIVNCESLSLYISPLMTMFELPCLTTPATQFAFGSVIIGNCKVACSLITDSANDLSHFFCTMYAIIIVITE</sequence>
<name>Q0E4U0_ORYSJ</name>
<protein>
    <submittedName>
        <fullName evidence="2">Os02g0100800 protein</fullName>
    </submittedName>
</protein>
<dbReference type="AlphaFoldDB" id="Q0E4U0"/>
<gene>
    <name evidence="2" type="ordered locus">Os02g0100800</name>
</gene>
<keyword evidence="1" id="KW-1133">Transmembrane helix</keyword>
<evidence type="ECO:0000313" key="3">
    <source>
        <dbReference type="Proteomes" id="UP000000763"/>
    </source>
</evidence>
<dbReference type="KEGG" id="dosa:Os02g0100800"/>
<organism evidence="2 3">
    <name type="scientific">Oryza sativa subsp. japonica</name>
    <name type="common">Rice</name>
    <dbReference type="NCBI Taxonomy" id="39947"/>
    <lineage>
        <taxon>Eukaryota</taxon>
        <taxon>Viridiplantae</taxon>
        <taxon>Streptophyta</taxon>
        <taxon>Embryophyta</taxon>
        <taxon>Tracheophyta</taxon>
        <taxon>Spermatophyta</taxon>
        <taxon>Magnoliopsida</taxon>
        <taxon>Liliopsida</taxon>
        <taxon>Poales</taxon>
        <taxon>Poaceae</taxon>
        <taxon>BOP clade</taxon>
        <taxon>Oryzoideae</taxon>
        <taxon>Oryzeae</taxon>
        <taxon>Oryzinae</taxon>
        <taxon>Oryza</taxon>
        <taxon>Oryza sativa</taxon>
    </lineage>
</organism>
<accession>Q0E4U0</accession>
<keyword evidence="1" id="KW-0472">Membrane</keyword>
<feature type="transmembrane region" description="Helical" evidence="1">
    <location>
        <begin position="31"/>
        <end position="50"/>
    </location>
</feature>
<keyword evidence="1" id="KW-0812">Transmembrane</keyword>
<reference evidence="2 3" key="1">
    <citation type="journal article" date="2005" name="Nature">
        <title>The map-based sequence of the rice genome.</title>
        <authorList>
            <consortium name="International rice genome sequencing project (IRGSP)"/>
            <person name="Matsumoto T."/>
            <person name="Wu J."/>
            <person name="Kanamori H."/>
            <person name="Katayose Y."/>
            <person name="Fujisawa M."/>
            <person name="Namiki N."/>
            <person name="Mizuno H."/>
            <person name="Yamamoto K."/>
            <person name="Antonio B.A."/>
            <person name="Baba T."/>
            <person name="Sakata K."/>
            <person name="Nagamura Y."/>
            <person name="Aoki H."/>
            <person name="Arikawa K."/>
            <person name="Arita K."/>
            <person name="Bito T."/>
            <person name="Chiden Y."/>
            <person name="Fujitsuka N."/>
            <person name="Fukunaka R."/>
            <person name="Hamada M."/>
            <person name="Harada C."/>
            <person name="Hayashi A."/>
            <person name="Hijishita S."/>
            <person name="Honda M."/>
            <person name="Hosokawa S."/>
            <person name="Ichikawa Y."/>
            <person name="Idonuma A."/>
            <person name="Iijima M."/>
            <person name="Ikeda M."/>
            <person name="Ikeno M."/>
            <person name="Ito K."/>
            <person name="Ito S."/>
            <person name="Ito T."/>
            <person name="Ito Y."/>
            <person name="Ito Y."/>
            <person name="Iwabuchi A."/>
            <person name="Kamiya K."/>
            <person name="Karasawa W."/>
            <person name="Kurita K."/>
            <person name="Katagiri S."/>
            <person name="Kikuta A."/>
            <person name="Kobayashi H."/>
            <person name="Kobayashi N."/>
            <person name="Machita K."/>
            <person name="Maehara T."/>
            <person name="Masukawa M."/>
            <person name="Mizubayashi T."/>
            <person name="Mukai Y."/>
            <person name="Nagasaki H."/>
            <person name="Nagata Y."/>
            <person name="Naito S."/>
            <person name="Nakashima M."/>
            <person name="Nakama Y."/>
            <person name="Nakamichi Y."/>
            <person name="Nakamura M."/>
            <person name="Meguro A."/>
            <person name="Negishi M."/>
            <person name="Ohta I."/>
            <person name="Ohta T."/>
            <person name="Okamoto M."/>
            <person name="Ono N."/>
            <person name="Saji S."/>
            <person name="Sakaguchi M."/>
            <person name="Sakai K."/>
            <person name="Shibata M."/>
            <person name="Shimokawa T."/>
            <person name="Song J."/>
            <person name="Takazaki Y."/>
            <person name="Terasawa K."/>
            <person name="Tsugane M."/>
            <person name="Tsuji K."/>
            <person name="Ueda S."/>
            <person name="Waki K."/>
            <person name="Yamagata H."/>
            <person name="Yamamoto M."/>
            <person name="Yamamoto S."/>
            <person name="Yamane H."/>
            <person name="Yoshiki S."/>
            <person name="Yoshihara R."/>
            <person name="Yukawa K."/>
            <person name="Zhong H."/>
            <person name="Yano M."/>
            <person name="Yuan Q."/>
            <person name="Ouyang S."/>
            <person name="Liu J."/>
            <person name="Jones K.M."/>
            <person name="Gansberger K."/>
            <person name="Moffat K."/>
            <person name="Hill J."/>
            <person name="Bera J."/>
            <person name="Fadrosh D."/>
            <person name="Jin S."/>
            <person name="Johri S."/>
            <person name="Kim M."/>
            <person name="Overton L."/>
            <person name="Reardon M."/>
            <person name="Tsitrin T."/>
            <person name="Vuong H."/>
            <person name="Weaver B."/>
            <person name="Ciecko A."/>
            <person name="Tallon L."/>
            <person name="Jackson J."/>
            <person name="Pai G."/>
            <person name="Aken S.V."/>
            <person name="Utterback T."/>
            <person name="Reidmuller S."/>
            <person name="Feldblyum T."/>
            <person name="Hsiao J."/>
            <person name="Zismann V."/>
            <person name="Iobst S."/>
            <person name="de Vazeille A.R."/>
            <person name="Buell C.R."/>
            <person name="Ying K."/>
            <person name="Li Y."/>
            <person name="Lu T."/>
            <person name="Huang Y."/>
            <person name="Zhao Q."/>
            <person name="Feng Q."/>
            <person name="Zhang L."/>
            <person name="Zhu J."/>
            <person name="Weng Q."/>
            <person name="Mu J."/>
            <person name="Lu Y."/>
            <person name="Fan D."/>
            <person name="Liu Y."/>
            <person name="Guan J."/>
            <person name="Zhang Y."/>
            <person name="Yu S."/>
            <person name="Liu X."/>
            <person name="Zhang Y."/>
            <person name="Hong G."/>
            <person name="Han B."/>
            <person name="Choisne N."/>
            <person name="Demange N."/>
            <person name="Orjeda G."/>
            <person name="Samain S."/>
            <person name="Cattolico L."/>
            <person name="Pelletier E."/>
            <person name="Couloux A."/>
            <person name="Segurens B."/>
            <person name="Wincker P."/>
            <person name="D'Hont A."/>
            <person name="Scarpelli C."/>
            <person name="Weissenbach J."/>
            <person name="Salanoubat M."/>
            <person name="Quetier F."/>
            <person name="Yu Y."/>
            <person name="Kim H.R."/>
            <person name="Rambo T."/>
            <person name="Currie J."/>
            <person name="Collura K."/>
            <person name="Luo M."/>
            <person name="Yang T."/>
            <person name="Ammiraju J.S.S."/>
            <person name="Engler F."/>
            <person name="Soderlund C."/>
            <person name="Wing R.A."/>
            <person name="Palmer L.E."/>
            <person name="de la Bastide M."/>
            <person name="Spiegel L."/>
            <person name="Nascimento L."/>
            <person name="Zutavern T."/>
            <person name="O'Shaughnessy A."/>
            <person name="Dike S."/>
            <person name="Dedhia N."/>
            <person name="Preston R."/>
            <person name="Balija V."/>
            <person name="McCombie W.R."/>
            <person name="Chow T."/>
            <person name="Chen H."/>
            <person name="Chung M."/>
            <person name="Chen C."/>
            <person name="Shaw J."/>
            <person name="Wu H."/>
            <person name="Hsiao K."/>
            <person name="Chao Y."/>
            <person name="Chu M."/>
            <person name="Cheng C."/>
            <person name="Hour A."/>
            <person name="Lee P."/>
            <person name="Lin S."/>
            <person name="Lin Y."/>
            <person name="Liou J."/>
            <person name="Liu S."/>
            <person name="Hsing Y."/>
            <person name="Raghuvanshi S."/>
            <person name="Mohanty A."/>
            <person name="Bharti A.K."/>
            <person name="Gaur A."/>
            <person name="Gupta V."/>
            <person name="Kumar D."/>
            <person name="Ravi V."/>
            <person name="Vij S."/>
            <person name="Kapur A."/>
            <person name="Khurana P."/>
            <person name="Khurana P."/>
            <person name="Khurana J.P."/>
            <person name="Tyagi A.K."/>
            <person name="Gaikwad K."/>
            <person name="Singh A."/>
            <person name="Dalal V."/>
            <person name="Srivastava S."/>
            <person name="Dixit A."/>
            <person name="Pal A.K."/>
            <person name="Ghazi I.A."/>
            <person name="Yadav M."/>
            <person name="Pandit A."/>
            <person name="Bhargava A."/>
            <person name="Sureshbabu K."/>
            <person name="Batra K."/>
            <person name="Sharma T.R."/>
            <person name="Mohapatra T."/>
            <person name="Singh N.K."/>
            <person name="Messing J."/>
            <person name="Nelson A.B."/>
            <person name="Fuks G."/>
            <person name="Kavchok S."/>
            <person name="Keizer G."/>
            <person name="Linton E."/>
            <person name="Llaca V."/>
            <person name="Song R."/>
            <person name="Tanyolac B."/>
            <person name="Young S."/>
            <person name="Ho-Il K."/>
            <person name="Hahn J.H."/>
            <person name="Sangsakoo G."/>
            <person name="Vanavichit A."/>
            <person name="de Mattos Luiz.A.T."/>
            <person name="Zimmer P.D."/>
            <person name="Malone G."/>
            <person name="Dellagostin O."/>
            <person name="de Oliveira A.C."/>
            <person name="Bevan M."/>
            <person name="Bancroft I."/>
            <person name="Minx P."/>
            <person name="Cordum H."/>
            <person name="Wilson R."/>
            <person name="Cheng Z."/>
            <person name="Jin W."/>
            <person name="Jiang J."/>
            <person name="Leong S.A."/>
            <person name="Iwama H."/>
            <person name="Gojobori T."/>
            <person name="Itoh T."/>
            <person name="Niimura Y."/>
            <person name="Fujii Y."/>
            <person name="Habara T."/>
            <person name="Sakai H."/>
            <person name="Sato Y."/>
            <person name="Wilson G."/>
            <person name="Kumar K."/>
            <person name="McCouch S."/>
            <person name="Juretic N."/>
            <person name="Hoen D."/>
            <person name="Wright S."/>
            <person name="Bruskiewich R."/>
            <person name="Bureau T."/>
            <person name="Miyao A."/>
            <person name="Hirochika H."/>
            <person name="Nishikawa T."/>
            <person name="Kadowaki K."/>
            <person name="Sugiura M."/>
            <person name="Burr B."/>
            <person name="Sasaki T."/>
        </authorList>
    </citation>
    <scope>NUCLEOTIDE SEQUENCE [LARGE SCALE GENOMIC DNA]</scope>
    <source>
        <strain evidence="3">cv. Nipponbare</strain>
    </source>
</reference>
<reference evidence="3" key="2">
    <citation type="journal article" date="2008" name="Nucleic Acids Res.">
        <title>The rice annotation project database (RAP-DB): 2008 update.</title>
        <authorList>
            <consortium name="The rice annotation project (RAP)"/>
        </authorList>
    </citation>
    <scope>GENOME REANNOTATION</scope>
    <source>
        <strain evidence="3">cv. Nipponbare</strain>
    </source>
</reference>